<dbReference type="InterPro" id="IPR029063">
    <property type="entry name" value="SAM-dependent_MTases_sf"/>
</dbReference>
<dbReference type="GO" id="GO:0009007">
    <property type="term" value="F:site-specific DNA-methyltransferase (adenine-specific) activity"/>
    <property type="evidence" value="ECO:0007669"/>
    <property type="project" value="UniProtKB-EC"/>
</dbReference>
<keyword evidence="6" id="KW-0540">Nuclease</keyword>
<dbReference type="Pfam" id="PF02086">
    <property type="entry name" value="MethyltransfD12"/>
    <property type="match status" value="1"/>
</dbReference>
<gene>
    <name evidence="6" type="ORF">GCM10018772_51060</name>
</gene>
<reference evidence="6" key="2">
    <citation type="submission" date="2020-09" db="EMBL/GenBank/DDBJ databases">
        <authorList>
            <person name="Sun Q."/>
            <person name="Ohkuma M."/>
        </authorList>
    </citation>
    <scope>NUCLEOTIDE SEQUENCE</scope>
    <source>
        <strain evidence="6">JCM 4477</strain>
    </source>
</reference>
<dbReference type="EMBL" id="BNBI01000011">
    <property type="protein sequence ID" value="GHF19535.1"/>
    <property type="molecule type" value="Genomic_DNA"/>
</dbReference>
<dbReference type="SUPFAM" id="SSF53335">
    <property type="entry name" value="S-adenosyl-L-methionine-dependent methyltransferases"/>
    <property type="match status" value="1"/>
</dbReference>
<dbReference type="InterPro" id="IPR002052">
    <property type="entry name" value="DNA_methylase_N6_adenine_CS"/>
</dbReference>
<proteinExistence type="predicted"/>
<dbReference type="Proteomes" id="UP000630718">
    <property type="component" value="Unassembled WGS sequence"/>
</dbReference>
<accession>A0A919E7C1</accession>
<dbReference type="GO" id="GO:0032259">
    <property type="term" value="P:methylation"/>
    <property type="evidence" value="ECO:0007669"/>
    <property type="project" value="UniProtKB-KW"/>
</dbReference>
<dbReference type="GO" id="GO:0003676">
    <property type="term" value="F:nucleic acid binding"/>
    <property type="evidence" value="ECO:0007669"/>
    <property type="project" value="InterPro"/>
</dbReference>
<dbReference type="GO" id="GO:0009307">
    <property type="term" value="P:DNA restriction-modification system"/>
    <property type="evidence" value="ECO:0007669"/>
    <property type="project" value="InterPro"/>
</dbReference>
<dbReference type="AlphaFoldDB" id="A0A919E7C1"/>
<name>A0A919E7C1_9ACTN</name>
<keyword evidence="4" id="KW-0949">S-adenosyl-L-methionine</keyword>
<organism evidence="6 7">
    <name type="scientific">Streptomyces fumanus</name>
    <dbReference type="NCBI Taxonomy" id="67302"/>
    <lineage>
        <taxon>Bacteria</taxon>
        <taxon>Bacillati</taxon>
        <taxon>Actinomycetota</taxon>
        <taxon>Actinomycetes</taxon>
        <taxon>Kitasatosporales</taxon>
        <taxon>Streptomycetaceae</taxon>
        <taxon>Streptomyces</taxon>
    </lineage>
</organism>
<dbReference type="GO" id="GO:0004519">
    <property type="term" value="F:endonuclease activity"/>
    <property type="evidence" value="ECO:0007669"/>
    <property type="project" value="UniProtKB-KW"/>
</dbReference>
<dbReference type="InterPro" id="IPR012327">
    <property type="entry name" value="MeTrfase_D12"/>
</dbReference>
<keyword evidence="3" id="KW-0808">Transferase</keyword>
<keyword evidence="7" id="KW-1185">Reference proteome</keyword>
<dbReference type="RefSeq" id="WP_190206727.1">
    <property type="nucleotide sequence ID" value="NZ_BNBI01000011.1"/>
</dbReference>
<dbReference type="EC" id="2.1.1.72" evidence="1"/>
<keyword evidence="6" id="KW-0378">Hydrolase</keyword>
<evidence type="ECO:0000256" key="3">
    <source>
        <dbReference type="ARBA" id="ARBA00022679"/>
    </source>
</evidence>
<evidence type="ECO:0000256" key="5">
    <source>
        <dbReference type="ARBA" id="ARBA00047942"/>
    </source>
</evidence>
<comment type="catalytic activity">
    <reaction evidence="5">
        <text>a 2'-deoxyadenosine in DNA + S-adenosyl-L-methionine = an N(6)-methyl-2'-deoxyadenosine in DNA + S-adenosyl-L-homocysteine + H(+)</text>
        <dbReference type="Rhea" id="RHEA:15197"/>
        <dbReference type="Rhea" id="RHEA-COMP:12418"/>
        <dbReference type="Rhea" id="RHEA-COMP:12419"/>
        <dbReference type="ChEBI" id="CHEBI:15378"/>
        <dbReference type="ChEBI" id="CHEBI:57856"/>
        <dbReference type="ChEBI" id="CHEBI:59789"/>
        <dbReference type="ChEBI" id="CHEBI:90615"/>
        <dbReference type="ChEBI" id="CHEBI:90616"/>
        <dbReference type="EC" id="2.1.1.72"/>
    </reaction>
</comment>
<comment type="caution">
    <text evidence="6">The sequence shown here is derived from an EMBL/GenBank/DDBJ whole genome shotgun (WGS) entry which is preliminary data.</text>
</comment>
<evidence type="ECO:0000256" key="4">
    <source>
        <dbReference type="ARBA" id="ARBA00022691"/>
    </source>
</evidence>
<keyword evidence="2" id="KW-0489">Methyltransferase</keyword>
<evidence type="ECO:0000256" key="2">
    <source>
        <dbReference type="ARBA" id="ARBA00022603"/>
    </source>
</evidence>
<dbReference type="PRINTS" id="PR00505">
    <property type="entry name" value="D12N6MTFRASE"/>
</dbReference>
<reference evidence="6" key="1">
    <citation type="journal article" date="2014" name="Int. J. Syst. Evol. Microbiol.">
        <title>Complete genome sequence of Corynebacterium casei LMG S-19264T (=DSM 44701T), isolated from a smear-ripened cheese.</title>
        <authorList>
            <consortium name="US DOE Joint Genome Institute (JGI-PGF)"/>
            <person name="Walter F."/>
            <person name="Albersmeier A."/>
            <person name="Kalinowski J."/>
            <person name="Ruckert C."/>
        </authorList>
    </citation>
    <scope>NUCLEOTIDE SEQUENCE</scope>
    <source>
        <strain evidence="6">JCM 4477</strain>
    </source>
</reference>
<sequence>MSVRYIGSKARVSGLIAELAGFPSGAGVFVDGFSGTGVVAEAAANMGWPVRINDHLTSSTIVAAARLIASSEVLFAELGGYEAALEALSALHPVVGFITREYSPLSAEHAGVERRYFTKANASRIDAMRAQITAWRKEGVISAVEERLLIADLLAAANRVANIAGTYGCFLRHWSSTGMRDLELRPRELRSQTVEVDVYVGDVTEVPVGPEDVVYFDPPYTKRQYAAYYHILETIAVGDEPEVGGVTGLRPWKHLASDFCYRKRALGALVSLMRDCAAGRVLLSYSSEGHVAQDELIAALAPLGELTVHSLGDIGRYRPNDAAVRKADSVHEYVLELRRTAQVALVPAAQHAEREVA</sequence>
<dbReference type="PROSITE" id="PS00092">
    <property type="entry name" value="N6_MTASE"/>
    <property type="match status" value="1"/>
</dbReference>
<keyword evidence="6" id="KW-0255">Endonuclease</keyword>
<evidence type="ECO:0000313" key="6">
    <source>
        <dbReference type="EMBL" id="GHF19535.1"/>
    </source>
</evidence>
<evidence type="ECO:0000256" key="1">
    <source>
        <dbReference type="ARBA" id="ARBA00011900"/>
    </source>
</evidence>
<protein>
    <recommendedName>
        <fullName evidence="1">site-specific DNA-methyltransferase (adenine-specific)</fullName>
        <ecNumber evidence="1">2.1.1.72</ecNumber>
    </recommendedName>
</protein>
<evidence type="ECO:0000313" key="7">
    <source>
        <dbReference type="Proteomes" id="UP000630718"/>
    </source>
</evidence>